<keyword evidence="3" id="KW-0378">Hydrolase</keyword>
<reference evidence="7 8" key="1">
    <citation type="submission" date="2014-02" db="EMBL/GenBank/DDBJ databases">
        <title>The small core and large imbalanced accessory genome model reveals a collaborative survival strategy of Sorangium cellulosum strains in nature.</title>
        <authorList>
            <person name="Han K."/>
            <person name="Peng R."/>
            <person name="Blom J."/>
            <person name="Li Y.-Z."/>
        </authorList>
    </citation>
    <scope>NUCLEOTIDE SEQUENCE [LARGE SCALE GENOMIC DNA]</scope>
    <source>
        <strain evidence="7 8">So0008-312</strain>
    </source>
</reference>
<dbReference type="EMBL" id="JEMA01000455">
    <property type="protein sequence ID" value="KYF69661.1"/>
    <property type="molecule type" value="Genomic_DNA"/>
</dbReference>
<evidence type="ECO:0000259" key="6">
    <source>
        <dbReference type="PROSITE" id="PS50249"/>
    </source>
</evidence>
<evidence type="ECO:0000313" key="7">
    <source>
        <dbReference type="EMBL" id="KYF69661.1"/>
    </source>
</evidence>
<dbReference type="RefSeq" id="WP_061608188.1">
    <property type="nucleotide sequence ID" value="NZ_JEMA01000455.1"/>
</dbReference>
<dbReference type="OrthoDB" id="9804482at2"/>
<dbReference type="Gene3D" id="3.40.140.10">
    <property type="entry name" value="Cytidine Deaminase, domain 2"/>
    <property type="match status" value="1"/>
</dbReference>
<dbReference type="GO" id="GO:0046872">
    <property type="term" value="F:metal ion binding"/>
    <property type="evidence" value="ECO:0007669"/>
    <property type="project" value="UniProtKB-KW"/>
</dbReference>
<gene>
    <name evidence="7" type="ORF">BE15_25750</name>
</gene>
<feature type="domain" description="MPN" evidence="6">
    <location>
        <begin position="87"/>
        <end position="207"/>
    </location>
</feature>
<comment type="caution">
    <text evidence="7">The sequence shown here is derived from an EMBL/GenBank/DDBJ whole genome shotgun (WGS) entry which is preliminary data.</text>
</comment>
<evidence type="ECO:0000256" key="1">
    <source>
        <dbReference type="ARBA" id="ARBA00022670"/>
    </source>
</evidence>
<dbReference type="AlphaFoldDB" id="A0A150QNV0"/>
<keyword evidence="1" id="KW-0645">Protease</keyword>
<protein>
    <submittedName>
        <fullName evidence="7">DNA repair protein</fullName>
    </submittedName>
</protein>
<dbReference type="Pfam" id="PF04002">
    <property type="entry name" value="RadC"/>
    <property type="match status" value="1"/>
</dbReference>
<evidence type="ECO:0000256" key="5">
    <source>
        <dbReference type="ARBA" id="ARBA00023049"/>
    </source>
</evidence>
<keyword evidence="2" id="KW-0479">Metal-binding</keyword>
<dbReference type="GO" id="GO:0008237">
    <property type="term" value="F:metallopeptidase activity"/>
    <property type="evidence" value="ECO:0007669"/>
    <property type="project" value="UniProtKB-KW"/>
</dbReference>
<dbReference type="PANTHER" id="PTHR30471">
    <property type="entry name" value="DNA REPAIR PROTEIN RADC"/>
    <property type="match status" value="1"/>
</dbReference>
<dbReference type="Proteomes" id="UP000075260">
    <property type="component" value="Unassembled WGS sequence"/>
</dbReference>
<proteinExistence type="predicted"/>
<evidence type="ECO:0000256" key="2">
    <source>
        <dbReference type="ARBA" id="ARBA00022723"/>
    </source>
</evidence>
<keyword evidence="5" id="KW-0482">Metalloprotease</keyword>
<dbReference type="InterPro" id="IPR025657">
    <property type="entry name" value="RadC_JAB"/>
</dbReference>
<dbReference type="PROSITE" id="PS01302">
    <property type="entry name" value="UPF0758"/>
    <property type="match status" value="1"/>
</dbReference>
<dbReference type="SUPFAM" id="SSF102712">
    <property type="entry name" value="JAB1/MPN domain"/>
    <property type="match status" value="1"/>
</dbReference>
<evidence type="ECO:0000256" key="4">
    <source>
        <dbReference type="ARBA" id="ARBA00022833"/>
    </source>
</evidence>
<sequence>MSAGVDAETTVVDVPAATEATLIETILGSPGIAEKILIANGLVGIARMSPLALAERAGISVKEAHRLVAAFELGHRVEMARTRRPKRLKTSRDIATFFGPTLRGLVHEEVWIAGLDAWRGVRGVRMVARGGLHGATLRPADVLRGALELGSVTFAMVHNHPSGDPKPSDEDVELTREIEHRAHLIGVELVDHVIVTPSGKFSSVFKI</sequence>
<keyword evidence="4" id="KW-0862">Zinc</keyword>
<dbReference type="CDD" id="cd08071">
    <property type="entry name" value="MPN_DUF2466"/>
    <property type="match status" value="1"/>
</dbReference>
<evidence type="ECO:0000313" key="8">
    <source>
        <dbReference type="Proteomes" id="UP000075260"/>
    </source>
</evidence>
<accession>A0A150QNV0</accession>
<dbReference type="PROSITE" id="PS50249">
    <property type="entry name" value="MPN"/>
    <property type="match status" value="1"/>
</dbReference>
<dbReference type="GO" id="GO:0006508">
    <property type="term" value="P:proteolysis"/>
    <property type="evidence" value="ECO:0007669"/>
    <property type="project" value="UniProtKB-KW"/>
</dbReference>
<dbReference type="InterPro" id="IPR001405">
    <property type="entry name" value="UPF0758"/>
</dbReference>
<organism evidence="7 8">
    <name type="scientific">Sorangium cellulosum</name>
    <name type="common">Polyangium cellulosum</name>
    <dbReference type="NCBI Taxonomy" id="56"/>
    <lineage>
        <taxon>Bacteria</taxon>
        <taxon>Pseudomonadati</taxon>
        <taxon>Myxococcota</taxon>
        <taxon>Polyangia</taxon>
        <taxon>Polyangiales</taxon>
        <taxon>Polyangiaceae</taxon>
        <taxon>Sorangium</taxon>
    </lineage>
</organism>
<dbReference type="InterPro" id="IPR020891">
    <property type="entry name" value="UPF0758_CS"/>
</dbReference>
<dbReference type="PANTHER" id="PTHR30471:SF3">
    <property type="entry name" value="UPF0758 PROTEIN YEES-RELATED"/>
    <property type="match status" value="1"/>
</dbReference>
<evidence type="ECO:0000256" key="3">
    <source>
        <dbReference type="ARBA" id="ARBA00022801"/>
    </source>
</evidence>
<dbReference type="InterPro" id="IPR037518">
    <property type="entry name" value="MPN"/>
</dbReference>
<name>A0A150QNV0_SORCE</name>